<sequence length="79" mass="8588">MGREGTKHFALEHTSRKEAVVEFQACVLHQRPGSPRVLGGLAVVPRTAPSWTESAVANLPVWGRQPPTADVNLLDPSYV</sequence>
<organism evidence="1 2">
    <name type="scientific">Pleuronectes platessa</name>
    <name type="common">European plaice</name>
    <dbReference type="NCBI Taxonomy" id="8262"/>
    <lineage>
        <taxon>Eukaryota</taxon>
        <taxon>Metazoa</taxon>
        <taxon>Chordata</taxon>
        <taxon>Craniata</taxon>
        <taxon>Vertebrata</taxon>
        <taxon>Euteleostomi</taxon>
        <taxon>Actinopterygii</taxon>
        <taxon>Neopterygii</taxon>
        <taxon>Teleostei</taxon>
        <taxon>Neoteleostei</taxon>
        <taxon>Acanthomorphata</taxon>
        <taxon>Carangaria</taxon>
        <taxon>Pleuronectiformes</taxon>
        <taxon>Pleuronectoidei</taxon>
        <taxon>Pleuronectidae</taxon>
        <taxon>Pleuronectes</taxon>
    </lineage>
</organism>
<dbReference type="EMBL" id="CADEAL010004241">
    <property type="protein sequence ID" value="CAB1455154.1"/>
    <property type="molecule type" value="Genomic_DNA"/>
</dbReference>
<evidence type="ECO:0000313" key="1">
    <source>
        <dbReference type="EMBL" id="CAB1455154.1"/>
    </source>
</evidence>
<comment type="caution">
    <text evidence="1">The sequence shown here is derived from an EMBL/GenBank/DDBJ whole genome shotgun (WGS) entry which is preliminary data.</text>
</comment>
<keyword evidence="2" id="KW-1185">Reference proteome</keyword>
<proteinExistence type="predicted"/>
<protein>
    <submittedName>
        <fullName evidence="1">Uncharacterized protein</fullName>
    </submittedName>
</protein>
<dbReference type="Proteomes" id="UP001153269">
    <property type="component" value="Unassembled WGS sequence"/>
</dbReference>
<gene>
    <name evidence="1" type="ORF">PLEPLA_LOCUS42925</name>
</gene>
<reference evidence="1" key="1">
    <citation type="submission" date="2020-03" db="EMBL/GenBank/DDBJ databases">
        <authorList>
            <person name="Weist P."/>
        </authorList>
    </citation>
    <scope>NUCLEOTIDE SEQUENCE</scope>
</reference>
<name>A0A9N7VSY6_PLEPL</name>
<accession>A0A9N7VSY6</accession>
<evidence type="ECO:0000313" key="2">
    <source>
        <dbReference type="Proteomes" id="UP001153269"/>
    </source>
</evidence>
<dbReference type="AlphaFoldDB" id="A0A9N7VSY6"/>